<proteinExistence type="predicted"/>
<dbReference type="AlphaFoldDB" id="A0A6S6VP19"/>
<feature type="compositionally biased region" description="Acidic residues" evidence="1">
    <location>
        <begin position="115"/>
        <end position="131"/>
    </location>
</feature>
<evidence type="ECO:0000313" key="3">
    <source>
        <dbReference type="Proteomes" id="UP000472372"/>
    </source>
</evidence>
<dbReference type="Proteomes" id="UP000472372">
    <property type="component" value="Chromosome 1"/>
</dbReference>
<dbReference type="EMBL" id="HG992977">
    <property type="protein sequence ID" value="CAE6997033.1"/>
    <property type="molecule type" value="Genomic_DNA"/>
</dbReference>
<feature type="compositionally biased region" description="Basic and acidic residues" evidence="1">
    <location>
        <begin position="132"/>
        <end position="152"/>
    </location>
</feature>
<name>A0A6S6VP19_9PLEO</name>
<protein>
    <submittedName>
        <fullName evidence="2">Uncharacterized protein</fullName>
    </submittedName>
</protein>
<organism evidence="2 3">
    <name type="scientific">Pyrenophora teres f. teres</name>
    <dbReference type="NCBI Taxonomy" id="97479"/>
    <lineage>
        <taxon>Eukaryota</taxon>
        <taxon>Fungi</taxon>
        <taxon>Dikarya</taxon>
        <taxon>Ascomycota</taxon>
        <taxon>Pezizomycotina</taxon>
        <taxon>Dothideomycetes</taxon>
        <taxon>Pleosporomycetidae</taxon>
        <taxon>Pleosporales</taxon>
        <taxon>Pleosporineae</taxon>
        <taxon>Pleosporaceae</taxon>
        <taxon>Pyrenophora</taxon>
    </lineage>
</organism>
<sequence length="152" mass="17036">MSTTESTKPAAWTDKERLTYLFALIENANVKFDYNTTPRPAGRSIIACQRMMERLKQTLKTELEALYEGKPIEERTPKKAAPASTPRKRKVKADADAETPTTPTKRGRKNKSEAIVEEEEADADADADDEEKVAGFKSEAKDEDKDEGNKEI</sequence>
<reference evidence="2" key="1">
    <citation type="submission" date="2021-02" db="EMBL/GenBank/DDBJ databases">
        <authorList>
            <person name="Syme A R."/>
            <person name="Syme A R."/>
            <person name="Moolhuijzen P."/>
        </authorList>
    </citation>
    <scope>NUCLEOTIDE SEQUENCE</scope>
    <source>
        <strain evidence="2">W1-1</strain>
    </source>
</reference>
<gene>
    <name evidence="2" type="ORF">PTTW11_00452</name>
</gene>
<evidence type="ECO:0000313" key="2">
    <source>
        <dbReference type="EMBL" id="CAE6997033.1"/>
    </source>
</evidence>
<accession>A0A6S6VP19</accession>
<evidence type="ECO:0000256" key="1">
    <source>
        <dbReference type="SAM" id="MobiDB-lite"/>
    </source>
</evidence>
<feature type="region of interest" description="Disordered" evidence="1">
    <location>
        <begin position="67"/>
        <end position="152"/>
    </location>
</feature>